<evidence type="ECO:0000256" key="1">
    <source>
        <dbReference type="ARBA" id="ARBA00006479"/>
    </source>
</evidence>
<accession>A0A1F5Q244</accession>
<dbReference type="Proteomes" id="UP000177281">
    <property type="component" value="Unassembled WGS sequence"/>
</dbReference>
<organism evidence="2 3">
    <name type="scientific">Candidatus Doudnabacteria bacterium RIFCSPLOWO2_01_FULL_44_21</name>
    <dbReference type="NCBI Taxonomy" id="1817841"/>
    <lineage>
        <taxon>Bacteria</taxon>
        <taxon>Candidatus Doudnaibacteriota</taxon>
    </lineage>
</organism>
<dbReference type="PANTHER" id="PTHR18964:SF149">
    <property type="entry name" value="BIFUNCTIONAL UDP-N-ACETYLGLUCOSAMINE 2-EPIMERASE_N-ACETYLMANNOSAMINE KINASE"/>
    <property type="match status" value="1"/>
</dbReference>
<dbReference type="AlphaFoldDB" id="A0A1F5Q244"/>
<dbReference type="CDD" id="cd23763">
    <property type="entry name" value="ASKHA_ATPase_ROK"/>
    <property type="match status" value="1"/>
</dbReference>
<dbReference type="SUPFAM" id="SSF53067">
    <property type="entry name" value="Actin-like ATPase domain"/>
    <property type="match status" value="1"/>
</dbReference>
<dbReference type="Pfam" id="PF00480">
    <property type="entry name" value="ROK"/>
    <property type="match status" value="1"/>
</dbReference>
<dbReference type="PANTHER" id="PTHR18964">
    <property type="entry name" value="ROK (REPRESSOR, ORF, KINASE) FAMILY"/>
    <property type="match status" value="1"/>
</dbReference>
<dbReference type="InterPro" id="IPR043129">
    <property type="entry name" value="ATPase_NBD"/>
</dbReference>
<evidence type="ECO:0008006" key="4">
    <source>
        <dbReference type="Google" id="ProtNLM"/>
    </source>
</evidence>
<dbReference type="PROSITE" id="PS01125">
    <property type="entry name" value="ROK"/>
    <property type="match status" value="1"/>
</dbReference>
<reference evidence="2 3" key="1">
    <citation type="journal article" date="2016" name="Nat. Commun.">
        <title>Thousands of microbial genomes shed light on interconnected biogeochemical processes in an aquifer system.</title>
        <authorList>
            <person name="Anantharaman K."/>
            <person name="Brown C.T."/>
            <person name="Hug L.A."/>
            <person name="Sharon I."/>
            <person name="Castelle C.J."/>
            <person name="Probst A.J."/>
            <person name="Thomas B.C."/>
            <person name="Singh A."/>
            <person name="Wilkins M.J."/>
            <person name="Karaoz U."/>
            <person name="Brodie E.L."/>
            <person name="Williams K.H."/>
            <person name="Hubbard S.S."/>
            <person name="Banfield J.F."/>
        </authorList>
    </citation>
    <scope>NUCLEOTIDE SEQUENCE [LARGE SCALE GENOMIC DNA]</scope>
</reference>
<comment type="similarity">
    <text evidence="1">Belongs to the ROK (NagC/XylR) family.</text>
</comment>
<dbReference type="Gene3D" id="3.30.420.40">
    <property type="match status" value="3"/>
</dbReference>
<proteinExistence type="inferred from homology"/>
<dbReference type="EMBL" id="MFFB01000006">
    <property type="protein sequence ID" value="OGE96243.1"/>
    <property type="molecule type" value="Genomic_DNA"/>
</dbReference>
<name>A0A1F5Q244_9BACT</name>
<protein>
    <recommendedName>
        <fullName evidence="4">ROK family protein</fullName>
    </recommendedName>
</protein>
<comment type="caution">
    <text evidence="2">The sequence shown here is derived from an EMBL/GenBank/DDBJ whole genome shotgun (WGS) entry which is preliminary data.</text>
</comment>
<gene>
    <name evidence="2" type="ORF">A3B10_02940</name>
</gene>
<evidence type="ECO:0000313" key="3">
    <source>
        <dbReference type="Proteomes" id="UP000177281"/>
    </source>
</evidence>
<evidence type="ECO:0000313" key="2">
    <source>
        <dbReference type="EMBL" id="OGE96243.1"/>
    </source>
</evidence>
<sequence length="249" mass="27495">MKQILGIDVGGTKIAAGLVDKSFRVSKIKVLRTSQTDLISQLRDLVLSYHNFDAIGIGVPGQVLSSGLVVHLPNIQHLKLVNLKQVFQKKFCVPVNVMNDAKAFALAEAILGSGKKFNIVVGVILGTGIGVGIVMNKKIYFGANSIAGEMGHFVIPNGKTFEQYVKRAGNFKNARYARKYLELLLYFITRSFDPEIIIVGGGWSRLKGMQQLFDELIRNNQRFQIKTLVKISQLKHAGIIGAVLPLFRK</sequence>
<dbReference type="STRING" id="1817841.A3B10_02940"/>
<dbReference type="InterPro" id="IPR000600">
    <property type="entry name" value="ROK"/>
</dbReference>
<dbReference type="InterPro" id="IPR049874">
    <property type="entry name" value="ROK_cs"/>
</dbReference>